<evidence type="ECO:0000313" key="1">
    <source>
        <dbReference type="EMBL" id="KKK72603.1"/>
    </source>
</evidence>
<name>A0A0F8XUG9_9ZZZZ</name>
<dbReference type="EMBL" id="LAZR01057177">
    <property type="protein sequence ID" value="KKK72603.1"/>
    <property type="molecule type" value="Genomic_DNA"/>
</dbReference>
<gene>
    <name evidence="1" type="ORF">LCGC14_2902200</name>
</gene>
<protein>
    <submittedName>
        <fullName evidence="1">Uncharacterized protein</fullName>
    </submittedName>
</protein>
<proteinExistence type="predicted"/>
<reference evidence="1" key="1">
    <citation type="journal article" date="2015" name="Nature">
        <title>Complex archaea that bridge the gap between prokaryotes and eukaryotes.</title>
        <authorList>
            <person name="Spang A."/>
            <person name="Saw J.H."/>
            <person name="Jorgensen S.L."/>
            <person name="Zaremba-Niedzwiedzka K."/>
            <person name="Martijn J."/>
            <person name="Lind A.E."/>
            <person name="van Eijk R."/>
            <person name="Schleper C."/>
            <person name="Guy L."/>
            <person name="Ettema T.J."/>
        </authorList>
    </citation>
    <scope>NUCLEOTIDE SEQUENCE</scope>
</reference>
<dbReference type="AlphaFoldDB" id="A0A0F8XUG9"/>
<sequence length="82" mass="9286">MAKEPEDILNPCGHRNSERIEALKKFPSGCPACLLERIAELETELEQHRWIPVSEEIPSQVPGHWGSEMVFATDGKQVWACK</sequence>
<organism evidence="1">
    <name type="scientific">marine sediment metagenome</name>
    <dbReference type="NCBI Taxonomy" id="412755"/>
    <lineage>
        <taxon>unclassified sequences</taxon>
        <taxon>metagenomes</taxon>
        <taxon>ecological metagenomes</taxon>
    </lineage>
</organism>
<comment type="caution">
    <text evidence="1">The sequence shown here is derived from an EMBL/GenBank/DDBJ whole genome shotgun (WGS) entry which is preliminary data.</text>
</comment>
<feature type="non-terminal residue" evidence="1">
    <location>
        <position position="82"/>
    </location>
</feature>
<accession>A0A0F8XUG9</accession>